<reference evidence="2" key="2">
    <citation type="submission" date="2023-05" db="EMBL/GenBank/DDBJ databases">
        <authorList>
            <person name="Schelkunov M.I."/>
        </authorList>
    </citation>
    <scope>NUCLEOTIDE SEQUENCE</scope>
    <source>
        <strain evidence="2">Hsosn_3</strain>
        <tissue evidence="2">Leaf</tissue>
    </source>
</reference>
<accession>A0AAD8HXL3</accession>
<feature type="chain" id="PRO_5042179949" evidence="1">
    <location>
        <begin position="24"/>
        <end position="162"/>
    </location>
</feature>
<evidence type="ECO:0000313" key="2">
    <source>
        <dbReference type="EMBL" id="KAK1375125.1"/>
    </source>
</evidence>
<proteinExistence type="predicted"/>
<sequence>MSLVMLFLQVGLLAVAIIRLGQVGQWEDVCVVVNQSRSSARSWGGVGVTALFTKFYHYHKLKALCCILITPGELTGDMGTEAPSWADQWGAGGIGAVEDVDTLDNNKDVGNKNKGKGSSAGLSKAKAVAVGGAQKVKNGTTMGIKWIKNKVQKKNSNENLAH</sequence>
<name>A0AAD8HXL3_9APIA</name>
<gene>
    <name evidence="2" type="ORF">POM88_031318</name>
</gene>
<organism evidence="2 3">
    <name type="scientific">Heracleum sosnowskyi</name>
    <dbReference type="NCBI Taxonomy" id="360622"/>
    <lineage>
        <taxon>Eukaryota</taxon>
        <taxon>Viridiplantae</taxon>
        <taxon>Streptophyta</taxon>
        <taxon>Embryophyta</taxon>
        <taxon>Tracheophyta</taxon>
        <taxon>Spermatophyta</taxon>
        <taxon>Magnoliopsida</taxon>
        <taxon>eudicotyledons</taxon>
        <taxon>Gunneridae</taxon>
        <taxon>Pentapetalae</taxon>
        <taxon>asterids</taxon>
        <taxon>campanulids</taxon>
        <taxon>Apiales</taxon>
        <taxon>Apiaceae</taxon>
        <taxon>Apioideae</taxon>
        <taxon>apioid superclade</taxon>
        <taxon>Tordylieae</taxon>
        <taxon>Tordyliinae</taxon>
        <taxon>Heracleum</taxon>
    </lineage>
</organism>
<dbReference type="Proteomes" id="UP001237642">
    <property type="component" value="Unassembled WGS sequence"/>
</dbReference>
<evidence type="ECO:0000256" key="1">
    <source>
        <dbReference type="SAM" id="SignalP"/>
    </source>
</evidence>
<dbReference type="PANTHER" id="PTHR33386:SF26">
    <property type="entry name" value="ANKYRIN REPEAT PROTEIN"/>
    <property type="match status" value="1"/>
</dbReference>
<keyword evidence="3" id="KW-1185">Reference proteome</keyword>
<dbReference type="AlphaFoldDB" id="A0AAD8HXL3"/>
<feature type="signal peptide" evidence="1">
    <location>
        <begin position="1"/>
        <end position="23"/>
    </location>
</feature>
<comment type="caution">
    <text evidence="2">The sequence shown here is derived from an EMBL/GenBank/DDBJ whole genome shotgun (WGS) entry which is preliminary data.</text>
</comment>
<evidence type="ECO:0000313" key="3">
    <source>
        <dbReference type="Proteomes" id="UP001237642"/>
    </source>
</evidence>
<dbReference type="EMBL" id="JAUIZM010000007">
    <property type="protein sequence ID" value="KAK1375125.1"/>
    <property type="molecule type" value="Genomic_DNA"/>
</dbReference>
<protein>
    <submittedName>
        <fullName evidence="2">Uncharacterized protein</fullName>
    </submittedName>
</protein>
<keyword evidence="1" id="KW-0732">Signal</keyword>
<dbReference type="PANTHER" id="PTHR33386">
    <property type="entry name" value="OS02G0740600 PROTEIN"/>
    <property type="match status" value="1"/>
</dbReference>
<reference evidence="2" key="1">
    <citation type="submission" date="2023-02" db="EMBL/GenBank/DDBJ databases">
        <title>Genome of toxic invasive species Heracleum sosnowskyi carries increased number of genes despite the absence of recent whole-genome duplications.</title>
        <authorList>
            <person name="Schelkunov M."/>
            <person name="Shtratnikova V."/>
            <person name="Makarenko M."/>
            <person name="Klepikova A."/>
            <person name="Omelchenko D."/>
            <person name="Novikova G."/>
            <person name="Obukhova E."/>
            <person name="Bogdanov V."/>
            <person name="Penin A."/>
            <person name="Logacheva M."/>
        </authorList>
    </citation>
    <scope>NUCLEOTIDE SEQUENCE</scope>
    <source>
        <strain evidence="2">Hsosn_3</strain>
        <tissue evidence="2">Leaf</tissue>
    </source>
</reference>